<protein>
    <submittedName>
        <fullName evidence="2">Transposase</fullName>
    </submittedName>
</protein>
<proteinExistence type="predicted"/>
<dbReference type="InterPro" id="IPR002559">
    <property type="entry name" value="Transposase_11"/>
</dbReference>
<name>A0AB39SNS9_9ACTN</name>
<accession>A0AB39SNS9</accession>
<dbReference type="GO" id="GO:0004803">
    <property type="term" value="F:transposase activity"/>
    <property type="evidence" value="ECO:0007669"/>
    <property type="project" value="InterPro"/>
</dbReference>
<sequence length="157" mass="16579">MIDSPSVEAADVVAGSSSRGFDGGKLVNDRRRHVVVGTLGRHAAGRTVAVADIGDRTAAEGLLAQVAAAHHLLELVSADGGYPGGLHPHRLRLLACHGSCENKQVALVRTRTPVLRPTVRVYSPDERVVLYEVMRWFIGAGGRPGGTVPHRVRAGGI</sequence>
<dbReference type="Pfam" id="PF01609">
    <property type="entry name" value="DDE_Tnp_1"/>
    <property type="match status" value="1"/>
</dbReference>
<gene>
    <name evidence="2" type="ORF">AB5J54_02075</name>
</gene>
<reference evidence="2" key="1">
    <citation type="submission" date="2024-07" db="EMBL/GenBank/DDBJ databases">
        <authorList>
            <person name="Yu S.T."/>
        </authorList>
    </citation>
    <scope>NUCLEOTIDE SEQUENCE</scope>
    <source>
        <strain evidence="2">R44</strain>
    </source>
</reference>
<organism evidence="2">
    <name type="scientific">Streptomyces sp. R44</name>
    <dbReference type="NCBI Taxonomy" id="3238633"/>
    <lineage>
        <taxon>Bacteria</taxon>
        <taxon>Bacillati</taxon>
        <taxon>Actinomycetota</taxon>
        <taxon>Actinomycetes</taxon>
        <taxon>Kitasatosporales</taxon>
        <taxon>Streptomycetaceae</taxon>
        <taxon>Streptomyces</taxon>
    </lineage>
</organism>
<dbReference type="GO" id="GO:0003677">
    <property type="term" value="F:DNA binding"/>
    <property type="evidence" value="ECO:0007669"/>
    <property type="project" value="InterPro"/>
</dbReference>
<dbReference type="EMBL" id="CP163444">
    <property type="protein sequence ID" value="XDQ69377.1"/>
    <property type="molecule type" value="Genomic_DNA"/>
</dbReference>
<evidence type="ECO:0000313" key="2">
    <source>
        <dbReference type="EMBL" id="XDQ69377.1"/>
    </source>
</evidence>
<dbReference type="RefSeq" id="WP_369142119.1">
    <property type="nucleotide sequence ID" value="NZ_CP163444.1"/>
</dbReference>
<dbReference type="GO" id="GO:0006313">
    <property type="term" value="P:DNA transposition"/>
    <property type="evidence" value="ECO:0007669"/>
    <property type="project" value="InterPro"/>
</dbReference>
<evidence type="ECO:0000259" key="1">
    <source>
        <dbReference type="Pfam" id="PF01609"/>
    </source>
</evidence>
<feature type="domain" description="Transposase IS4-like" evidence="1">
    <location>
        <begin position="2"/>
        <end position="92"/>
    </location>
</feature>
<dbReference type="AlphaFoldDB" id="A0AB39SNS9"/>